<evidence type="ECO:0000256" key="3">
    <source>
        <dbReference type="SAM" id="SignalP"/>
    </source>
</evidence>
<accession>A0ABQ4NZ88</accession>
<feature type="domain" description="Solute-binding protein family 3/N-terminal" evidence="4">
    <location>
        <begin position="32"/>
        <end position="245"/>
    </location>
</feature>
<proteinExistence type="inferred from homology"/>
<dbReference type="PANTHER" id="PTHR35936">
    <property type="entry name" value="MEMBRANE-BOUND LYTIC MUREIN TRANSGLYCOSYLASE F"/>
    <property type="match status" value="1"/>
</dbReference>
<dbReference type="Gene3D" id="3.40.190.10">
    <property type="entry name" value="Periplasmic binding protein-like II"/>
    <property type="match status" value="2"/>
</dbReference>
<keyword evidence="2 3" id="KW-0732">Signal</keyword>
<evidence type="ECO:0000313" key="5">
    <source>
        <dbReference type="EMBL" id="GIU40380.1"/>
    </source>
</evidence>
<dbReference type="Proteomes" id="UP000773469">
    <property type="component" value="Unassembled WGS sequence"/>
</dbReference>
<dbReference type="Pfam" id="PF00497">
    <property type="entry name" value="SBP_bac_3"/>
    <property type="match status" value="1"/>
</dbReference>
<gene>
    <name evidence="5" type="ORF">TUM3794_18140</name>
</gene>
<comment type="similarity">
    <text evidence="1">Belongs to the bacterial solute-binding protein 3 family.</text>
</comment>
<keyword evidence="6" id="KW-1185">Reference proteome</keyword>
<feature type="chain" id="PRO_5047325411" evidence="3">
    <location>
        <begin position="25"/>
        <end position="250"/>
    </location>
</feature>
<protein>
    <submittedName>
        <fullName evidence="5">Amino acid ABC transporter substrate-binding protein</fullName>
    </submittedName>
</protein>
<dbReference type="InterPro" id="IPR001638">
    <property type="entry name" value="Solute-binding_3/MltF_N"/>
</dbReference>
<evidence type="ECO:0000313" key="6">
    <source>
        <dbReference type="Proteomes" id="UP000773469"/>
    </source>
</evidence>
<feature type="signal peptide" evidence="3">
    <location>
        <begin position="1"/>
        <end position="24"/>
    </location>
</feature>
<reference evidence="5 6" key="1">
    <citation type="submission" date="2021-05" db="EMBL/GenBank/DDBJ databases">
        <title>Molecular characterization for Shewanella algae harboring chromosomal blaOXA-55-like strains isolated from clinical and environment sample.</title>
        <authorList>
            <person name="Ohama Y."/>
            <person name="Aoki K."/>
            <person name="Harada S."/>
            <person name="Moriya K."/>
            <person name="Ishii Y."/>
            <person name="Tateda K."/>
        </authorList>
    </citation>
    <scope>NUCLEOTIDE SEQUENCE [LARGE SCALE GENOMIC DNA]</scope>
    <source>
        <strain evidence="5 6">MBTL60-118</strain>
    </source>
</reference>
<name>A0ABQ4NZ88_SHECO</name>
<dbReference type="SUPFAM" id="SSF53850">
    <property type="entry name" value="Periplasmic binding protein-like II"/>
    <property type="match status" value="1"/>
</dbReference>
<evidence type="ECO:0000256" key="2">
    <source>
        <dbReference type="ARBA" id="ARBA00022729"/>
    </source>
</evidence>
<comment type="caution">
    <text evidence="5">The sequence shown here is derived from an EMBL/GenBank/DDBJ whole genome shotgun (WGS) entry which is preliminary data.</text>
</comment>
<dbReference type="EMBL" id="BPEU01000011">
    <property type="protein sequence ID" value="GIU40380.1"/>
    <property type="molecule type" value="Genomic_DNA"/>
</dbReference>
<evidence type="ECO:0000256" key="1">
    <source>
        <dbReference type="ARBA" id="ARBA00010333"/>
    </source>
</evidence>
<dbReference type="RefSeq" id="WP_220756779.1">
    <property type="nucleotide sequence ID" value="NZ_BPEU01000011.1"/>
</dbReference>
<evidence type="ECO:0000259" key="4">
    <source>
        <dbReference type="Pfam" id="PF00497"/>
    </source>
</evidence>
<organism evidence="5 6">
    <name type="scientific">Shewanella colwelliana</name>
    <name type="common">Alteromonas colwelliana</name>
    <dbReference type="NCBI Taxonomy" id="23"/>
    <lineage>
        <taxon>Bacteria</taxon>
        <taxon>Pseudomonadati</taxon>
        <taxon>Pseudomonadota</taxon>
        <taxon>Gammaproteobacteria</taxon>
        <taxon>Alteromonadales</taxon>
        <taxon>Shewanellaceae</taxon>
        <taxon>Shewanella</taxon>
    </lineage>
</organism>
<sequence>MLPSHLVKVITAFLLLLTSLHVNADNRNNTIHLAAEDNWAPFADHDGKGLSHQLINGAFSRVNIDVESTVVSYARGLVMAKKGLVDGVFNLHKEQGTENQFIFGEEPLFSTQASFYHNNAHPIMIADKWAIPPGTRVGVIEGYEYGDELAQLTQLKLIQVANHHQLINLLLLSRIDMVIMYDQVAKQYLNQMGVEQVIGKSVHNHTGILYVAFSKENPQAIHYAAMLDQGLRELKKDGSYNRILASITSD</sequence>
<dbReference type="PANTHER" id="PTHR35936:SF25">
    <property type="entry name" value="ABC TRANSPORTER SUBSTRATE-BINDING PROTEIN"/>
    <property type="match status" value="1"/>
</dbReference>